<dbReference type="InterPro" id="IPR056884">
    <property type="entry name" value="NPHP3-like_N"/>
</dbReference>
<keyword evidence="1" id="KW-0853">WD repeat</keyword>
<accession>A0A1S3T2F4</accession>
<keyword evidence="2" id="KW-0677">Repeat</keyword>
<dbReference type="Pfam" id="PF24883">
    <property type="entry name" value="NPHP3_N"/>
    <property type="match status" value="1"/>
</dbReference>
<dbReference type="STRING" id="8030.ENSSSAP00000083923"/>
<dbReference type="InterPro" id="IPR027417">
    <property type="entry name" value="P-loop_NTPase"/>
</dbReference>
<dbReference type="InterPro" id="IPR052752">
    <property type="entry name" value="NACHT-WD_repeat"/>
</dbReference>
<name>A0A1S3T2F4_SALSA</name>
<reference evidence="6" key="1">
    <citation type="submission" date="2025-08" db="UniProtKB">
        <authorList>
            <consortium name="RefSeq"/>
        </authorList>
    </citation>
    <scope>IDENTIFICATION</scope>
</reference>
<dbReference type="SMART" id="SM00320">
    <property type="entry name" value="WD40"/>
    <property type="match status" value="3"/>
</dbReference>
<dbReference type="KEGG" id="sasa:106613236"/>
<organism evidence="5 6">
    <name type="scientific">Salmo salar</name>
    <name type="common">Atlantic salmon</name>
    <dbReference type="NCBI Taxonomy" id="8030"/>
    <lineage>
        <taxon>Eukaryota</taxon>
        <taxon>Metazoa</taxon>
        <taxon>Chordata</taxon>
        <taxon>Craniata</taxon>
        <taxon>Vertebrata</taxon>
        <taxon>Euteleostomi</taxon>
        <taxon>Actinopterygii</taxon>
        <taxon>Neopterygii</taxon>
        <taxon>Teleostei</taxon>
        <taxon>Protacanthopterygii</taxon>
        <taxon>Salmoniformes</taxon>
        <taxon>Salmonidae</taxon>
        <taxon>Salmoninae</taxon>
        <taxon>Salmo</taxon>
    </lineage>
</organism>
<evidence type="ECO:0000256" key="1">
    <source>
        <dbReference type="ARBA" id="ARBA00022574"/>
    </source>
</evidence>
<feature type="domain" description="Nephrocystin 3-like N-terminal" evidence="3">
    <location>
        <begin position="362"/>
        <end position="485"/>
    </location>
</feature>
<dbReference type="Proteomes" id="UP001652741">
    <property type="component" value="Chromosome ssa09"/>
</dbReference>
<dbReference type="Gene3D" id="3.40.50.300">
    <property type="entry name" value="P-loop containing nucleotide triphosphate hydrolases"/>
    <property type="match status" value="1"/>
</dbReference>
<evidence type="ECO:0000313" key="6">
    <source>
        <dbReference type="RefSeq" id="XP_014070779.2"/>
    </source>
</evidence>
<evidence type="ECO:0000259" key="3">
    <source>
        <dbReference type="Pfam" id="PF24883"/>
    </source>
</evidence>
<evidence type="ECO:0000259" key="4">
    <source>
        <dbReference type="Pfam" id="PF25469"/>
    </source>
</evidence>
<dbReference type="Pfam" id="PF25469">
    <property type="entry name" value="WHD_NWD1"/>
    <property type="match status" value="1"/>
</dbReference>
<keyword evidence="5" id="KW-1185">Reference proteome</keyword>
<evidence type="ECO:0000256" key="2">
    <source>
        <dbReference type="ARBA" id="ARBA00022737"/>
    </source>
</evidence>
<protein>
    <submittedName>
        <fullName evidence="6">NACHT and WD repeat domain-containing protein 2</fullName>
    </submittedName>
</protein>
<evidence type="ECO:0000313" key="5">
    <source>
        <dbReference type="Proteomes" id="UP001652741"/>
    </source>
</evidence>
<dbReference type="PANTHER" id="PTHR19871">
    <property type="entry name" value="BETA TRANSDUCIN-RELATED PROTEIN"/>
    <property type="match status" value="1"/>
</dbReference>
<dbReference type="InterPro" id="IPR036322">
    <property type="entry name" value="WD40_repeat_dom_sf"/>
</dbReference>
<dbReference type="RefSeq" id="XP_014070779.2">
    <property type="nucleotide sequence ID" value="XM_014215304.2"/>
</dbReference>
<dbReference type="GeneID" id="106613236"/>
<gene>
    <name evidence="6" type="primary">LOC106613236</name>
</gene>
<dbReference type="PaxDb" id="8030-ENSSSAP00000083923"/>
<dbReference type="Gene3D" id="2.130.10.10">
    <property type="entry name" value="YVTN repeat-like/Quinoprotein amine dehydrogenase"/>
    <property type="match status" value="3"/>
</dbReference>
<dbReference type="InterPro" id="IPR057588">
    <property type="entry name" value="NWD1/2-like_WH"/>
</dbReference>
<dbReference type="SUPFAM" id="SSF52540">
    <property type="entry name" value="P-loop containing nucleoside triphosphate hydrolases"/>
    <property type="match status" value="1"/>
</dbReference>
<sequence length="1679" mass="185383">MDDSRTASCKSCIKVYLCSNPEDSVVERRALRESVFPRLREHCRHTHGLDFKVIDPYEASDPRTGPDQQTRQKLLQACRESSDGPYLVALVGAQYGAVCLPAQVEVAEFHMLLQECQRAGISTRALEKAYLRDENTIPPSFCLQRQTHIHTQLHPDKQTDEKTGEMGVEEEEEMRKVLQAAVSQCVQEGLLTTLGYYRSALDTDLRFALENCPRRDIKRCLVYVNKISNGRGQSEGADQPPKEPLLHPYPPLKALSDDSLLSQLCDHFLPSLVTSCQLLVYTTTSECDPRHGYTPARRRSYAEGLCQQLYSDLLALIDSSVTMGMGKSVSSAHSDDVLTREQAEQEELCSLYSRLYDNNRPEEEEVRSYLEQRDTQHPLVVVGGPCTGKTVLLAHCAQQVRSWLSDMDPVVIIQFTCLSVNLSPRHLLSSLCHQIAHRYNHNPEPSSRDPNPTLPQLRHNLSSLLSICPSPKQPLVLILDGLDQALTVSGPQTIKCLPSPLPPNIKLIFSISPTRTNTLHTLQLHFPQSSSAVFGVSGCCVSVELGPVEGRGCVRMLAVLLEGSGRRVTSGQQGVMNMALISCPLPLYARLLHRHASLWTSASEVTDETLPVGVHSSITVFLVHLEEKHGLVLVSRALSYLTLSRTGLTEAELSDLLSSDDEVLAGYVSASEPPPSKVRVPEVEVERLLLDLKGFLVKRSAAGSHVLFWVSRHFGLVVCERYLSSWEMREEMHTAMADYFNGRWAYGRAKPLVISQNTGLNQPGAVPDTAQMKKYIDRQPLGQPYVFNSKPSSSSPSSEHVRVNLRKLLELPYHLKESGRMEELGRGLMMSLEFHQAMLRAGLLGDLVTLLEDWEREGASQLIFPRERALLAGILRDSACLLWNSPMELSMVMKVRLLPFLGLCPELEGYAEEVTQGIKKRGSGLGVVLSPAPSTVPSTQGFFPEARQCPVTDAAGTVSGTVVVIQSDGSALVWRGREAEELKLSCEPALRFVSVRSSGTFILLSTQCNTLLLWDVSGTTCFQDVLSLERQESNSDQHSSTIVEGFLMCDDRMCVWWKGLSYVSLSEVCTSRLLTRLQCQNTVRSVSFPSSGQFVYCGQEKGTVSIFDTSTSTLTAICSSPAESSVISVILSEDEREMACVDSKGHILLWGVATKTDPKLLKECCSGSSHFEFINTDLSEESSILLVCKTQEIVLWDMCDWEQWDHFRAPQGKAFSQALLAQDGHLILASLEACPSVLVWRMTTGQCVLSLDTGSPSQPLSLLKMESVLSVVTQNGHLTTWDSDVICAAAMVPRTGAGVRKVVLEPMGERFYVIDGSEMLWRWRLQTGSPETHFLHDGPVEKLCLSPDGSHLVSLSGEDVYVWRSDTGQNLHRIHGSRATEVLITSNGHIGVCVSQHSLSRVWKLASGAVVCNIHLYLADAQVSPESTFLLGRCHGDLLAVSLWSGTVSKRFSCSERYERSTVVAFRTLPEHPDFVIVMAASGSVYTWKMTEETVCRQFLLPQMFLCQPQVFHMSSDGSFALLSTDDDLITLLDLPHARLCRVKAQGPVLKVCLDDSGRYAVYICHPPAQDNGCACDLHTKPLLAVVRLADGGKLGRLCLCKTPTALAVSEELCVYVGFQDGSVGVYSISDITGRGGAVRERIQGIGRERPCQCDSEPVRWLPLATPSITWPKSSAEMT</sequence>
<dbReference type="InterPro" id="IPR015943">
    <property type="entry name" value="WD40/YVTN_repeat-like_dom_sf"/>
</dbReference>
<feature type="domain" description="NWD1/2-like winged helix-turn-helix" evidence="4">
    <location>
        <begin position="617"/>
        <end position="725"/>
    </location>
</feature>
<dbReference type="InterPro" id="IPR001680">
    <property type="entry name" value="WD40_rpt"/>
</dbReference>
<dbReference type="PANTHER" id="PTHR19871:SF29">
    <property type="entry name" value="NACHT AND WD REPEAT DOMAIN-CONTAINING PROTEIN 2-LIKE"/>
    <property type="match status" value="1"/>
</dbReference>
<proteinExistence type="predicted"/>
<dbReference type="SUPFAM" id="SSF50978">
    <property type="entry name" value="WD40 repeat-like"/>
    <property type="match status" value="2"/>
</dbReference>